<protein>
    <recommendedName>
        <fullName evidence="1">Integrase catalytic domain-containing protein</fullName>
    </recommendedName>
</protein>
<comment type="caution">
    <text evidence="2">The sequence shown here is derived from an EMBL/GenBank/DDBJ whole genome shotgun (WGS) entry which is preliminary data.</text>
</comment>
<keyword evidence="3" id="KW-1185">Reference proteome</keyword>
<evidence type="ECO:0000313" key="3">
    <source>
        <dbReference type="Proteomes" id="UP000673691"/>
    </source>
</evidence>
<dbReference type="InterPro" id="IPR001584">
    <property type="entry name" value="Integrase_cat-core"/>
</dbReference>
<dbReference type="InterPro" id="IPR012337">
    <property type="entry name" value="RNaseH-like_sf"/>
</dbReference>
<name>A0A8H7ZWF7_9FUNG</name>
<feature type="domain" description="Integrase catalytic" evidence="1">
    <location>
        <begin position="34"/>
        <end position="102"/>
    </location>
</feature>
<dbReference type="SUPFAM" id="SSF53098">
    <property type="entry name" value="Ribonuclease H-like"/>
    <property type="match status" value="1"/>
</dbReference>
<dbReference type="EMBL" id="JAEFCI010004896">
    <property type="protein sequence ID" value="KAG5460651.1"/>
    <property type="molecule type" value="Genomic_DNA"/>
</dbReference>
<dbReference type="GO" id="GO:0003676">
    <property type="term" value="F:nucleic acid binding"/>
    <property type="evidence" value="ECO:0007669"/>
    <property type="project" value="InterPro"/>
</dbReference>
<dbReference type="GO" id="GO:0015074">
    <property type="term" value="P:DNA integration"/>
    <property type="evidence" value="ECO:0007669"/>
    <property type="project" value="InterPro"/>
</dbReference>
<accession>A0A8H7ZWF7</accession>
<dbReference type="GO" id="GO:0005634">
    <property type="term" value="C:nucleus"/>
    <property type="evidence" value="ECO:0007669"/>
    <property type="project" value="UniProtKB-ARBA"/>
</dbReference>
<proteinExistence type="predicted"/>
<dbReference type="PROSITE" id="PS50994">
    <property type="entry name" value="INTEGRASE"/>
    <property type="match status" value="1"/>
</dbReference>
<dbReference type="AlphaFoldDB" id="A0A8H7ZWF7"/>
<dbReference type="Proteomes" id="UP000673691">
    <property type="component" value="Unassembled WGS sequence"/>
</dbReference>
<organism evidence="2 3">
    <name type="scientific">Olpidium bornovanus</name>
    <dbReference type="NCBI Taxonomy" id="278681"/>
    <lineage>
        <taxon>Eukaryota</taxon>
        <taxon>Fungi</taxon>
        <taxon>Fungi incertae sedis</taxon>
        <taxon>Olpidiomycota</taxon>
        <taxon>Olpidiomycotina</taxon>
        <taxon>Olpidiomycetes</taxon>
        <taxon>Olpidiales</taxon>
        <taxon>Olpidiaceae</taxon>
        <taxon>Olpidium</taxon>
    </lineage>
</organism>
<evidence type="ECO:0000259" key="1">
    <source>
        <dbReference type="PROSITE" id="PS50994"/>
    </source>
</evidence>
<sequence length="102" mass="11483">MSACRTPMNASQLHPPWSIRPQYVLKTSQGNLSKSYSSDCGFGYDSGDYKQFFDDHGVQSQLIVCDKPEQNDVAERVNTTIKEHVQAVSHQSHLLPSLQPKF</sequence>
<evidence type="ECO:0000313" key="2">
    <source>
        <dbReference type="EMBL" id="KAG5460651.1"/>
    </source>
</evidence>
<reference evidence="2 3" key="1">
    <citation type="journal article" name="Sci. Rep.">
        <title>Genome-scale phylogenetic analyses confirm Olpidium as the closest living zoosporic fungus to the non-flagellated, terrestrial fungi.</title>
        <authorList>
            <person name="Chang Y."/>
            <person name="Rochon D."/>
            <person name="Sekimoto S."/>
            <person name="Wang Y."/>
            <person name="Chovatia M."/>
            <person name="Sandor L."/>
            <person name="Salamov A."/>
            <person name="Grigoriev I.V."/>
            <person name="Stajich J.E."/>
            <person name="Spatafora J.W."/>
        </authorList>
    </citation>
    <scope>NUCLEOTIDE SEQUENCE [LARGE SCALE GENOMIC DNA]</scope>
    <source>
        <strain evidence="2">S191</strain>
    </source>
</reference>
<dbReference type="OrthoDB" id="3243429at2759"/>
<dbReference type="InterPro" id="IPR036397">
    <property type="entry name" value="RNaseH_sf"/>
</dbReference>
<dbReference type="Gene3D" id="3.30.420.10">
    <property type="entry name" value="Ribonuclease H-like superfamily/Ribonuclease H"/>
    <property type="match status" value="1"/>
</dbReference>
<gene>
    <name evidence="2" type="ORF">BJ554DRAFT_7268</name>
</gene>